<comment type="caution">
    <text evidence="8">The sequence shown here is derived from an EMBL/GenBank/DDBJ whole genome shotgun (WGS) entry which is preliminary data.</text>
</comment>
<protein>
    <recommendedName>
        <fullName evidence="10">Rx N-terminal domain-containing protein</fullName>
    </recommendedName>
</protein>
<dbReference type="STRING" id="3818.A0A444YQE5"/>
<keyword evidence="4" id="KW-0067">ATP-binding</keyword>
<evidence type="ECO:0000313" key="8">
    <source>
        <dbReference type="EMBL" id="RYR04127.1"/>
    </source>
</evidence>
<feature type="domain" description="Disease resistance N-terminal" evidence="7">
    <location>
        <begin position="11"/>
        <end position="106"/>
    </location>
</feature>
<keyword evidence="9" id="KW-1185">Reference proteome</keyword>
<keyword evidence="3" id="KW-0611">Plant defense</keyword>
<dbReference type="GO" id="GO:0006952">
    <property type="term" value="P:defense response"/>
    <property type="evidence" value="ECO:0007669"/>
    <property type="project" value="UniProtKB-KW"/>
</dbReference>
<evidence type="ECO:0000256" key="4">
    <source>
        <dbReference type="ARBA" id="ARBA00022840"/>
    </source>
</evidence>
<evidence type="ECO:0000256" key="5">
    <source>
        <dbReference type="SAM" id="MobiDB-lite"/>
    </source>
</evidence>
<dbReference type="InterPro" id="IPR027417">
    <property type="entry name" value="P-loop_NTPase"/>
</dbReference>
<gene>
    <name evidence="8" type="ORF">Ahy_B06g083709</name>
</gene>
<dbReference type="GO" id="GO:0005524">
    <property type="term" value="F:ATP binding"/>
    <property type="evidence" value="ECO:0007669"/>
    <property type="project" value="UniProtKB-KW"/>
</dbReference>
<evidence type="ECO:0000256" key="3">
    <source>
        <dbReference type="ARBA" id="ARBA00022821"/>
    </source>
</evidence>
<organism evidence="8 9">
    <name type="scientific">Arachis hypogaea</name>
    <name type="common">Peanut</name>
    <dbReference type="NCBI Taxonomy" id="3818"/>
    <lineage>
        <taxon>Eukaryota</taxon>
        <taxon>Viridiplantae</taxon>
        <taxon>Streptophyta</taxon>
        <taxon>Embryophyta</taxon>
        <taxon>Tracheophyta</taxon>
        <taxon>Spermatophyta</taxon>
        <taxon>Magnoliopsida</taxon>
        <taxon>eudicotyledons</taxon>
        <taxon>Gunneridae</taxon>
        <taxon>Pentapetalae</taxon>
        <taxon>rosids</taxon>
        <taxon>fabids</taxon>
        <taxon>Fabales</taxon>
        <taxon>Fabaceae</taxon>
        <taxon>Papilionoideae</taxon>
        <taxon>50 kb inversion clade</taxon>
        <taxon>dalbergioids sensu lato</taxon>
        <taxon>Dalbergieae</taxon>
        <taxon>Pterocarpus clade</taxon>
        <taxon>Arachis</taxon>
    </lineage>
</organism>
<dbReference type="Pfam" id="PF00931">
    <property type="entry name" value="NB-ARC"/>
    <property type="match status" value="1"/>
</dbReference>
<dbReference type="PANTHER" id="PTHR36766">
    <property type="entry name" value="PLANT BROAD-SPECTRUM MILDEW RESISTANCE PROTEIN RPW8"/>
    <property type="match status" value="1"/>
</dbReference>
<evidence type="ECO:0000259" key="7">
    <source>
        <dbReference type="Pfam" id="PF18052"/>
    </source>
</evidence>
<dbReference type="Pfam" id="PF18052">
    <property type="entry name" value="Rx_N"/>
    <property type="match status" value="1"/>
</dbReference>
<proteinExistence type="predicted"/>
<dbReference type="GO" id="GO:0043531">
    <property type="term" value="F:ADP binding"/>
    <property type="evidence" value="ECO:0007669"/>
    <property type="project" value="InterPro"/>
</dbReference>
<evidence type="ECO:0000256" key="2">
    <source>
        <dbReference type="ARBA" id="ARBA00022741"/>
    </source>
</evidence>
<feature type="domain" description="NB-ARC" evidence="6">
    <location>
        <begin position="204"/>
        <end position="250"/>
    </location>
</feature>
<evidence type="ECO:0000313" key="9">
    <source>
        <dbReference type="Proteomes" id="UP000289738"/>
    </source>
</evidence>
<sequence>MAGTIVSQALVSSFIQVVFDKFASPKFVNFIRGKKLHKKLIKRLDTNLYAVQAVLNDAEQRQINDLAVKKWLDDLKDAVYDADDLLDRVSTEAGTTQKEVSTLFSRFLNFRESEVVTKLEDITERLEYTEKSKDILGLKENVRESMLWRTPSTSLFERSTIYGRDQDKETIMKLLLDDTIDAKISVIPIVGMDEIGKSTLAQLPLQHGVKGSKILVTTRSEKVASIVQTCLSYHLSQLDDADCWLLFANHSCLPLELGEDSSTSMTSKDRKEWNEEANSESDLGVELFGSSHMRRGRGVMDQSRGRGRGMVSIGTPGTSQLSSSTPTTLVTSQAMGAPDQPFIMVPNTNYEAPSTLMTPLLSAQ</sequence>
<keyword evidence="1" id="KW-0677">Repeat</keyword>
<dbReference type="AlphaFoldDB" id="A0A444YQE5"/>
<dbReference type="PANTHER" id="PTHR36766:SF31">
    <property type="entry name" value="DISEASE RESISTANCE RPP13-LIKE PROTEIN 1"/>
    <property type="match status" value="1"/>
</dbReference>
<dbReference type="Gene3D" id="3.40.50.300">
    <property type="entry name" value="P-loop containing nucleotide triphosphate hydrolases"/>
    <property type="match status" value="1"/>
</dbReference>
<dbReference type="InterPro" id="IPR002182">
    <property type="entry name" value="NB-ARC"/>
</dbReference>
<evidence type="ECO:0000256" key="1">
    <source>
        <dbReference type="ARBA" id="ARBA00022737"/>
    </source>
</evidence>
<dbReference type="Gene3D" id="1.20.5.4130">
    <property type="match status" value="1"/>
</dbReference>
<evidence type="ECO:0000259" key="6">
    <source>
        <dbReference type="Pfam" id="PF00931"/>
    </source>
</evidence>
<dbReference type="InterPro" id="IPR041118">
    <property type="entry name" value="Rx_N"/>
</dbReference>
<accession>A0A444YQE5</accession>
<evidence type="ECO:0008006" key="10">
    <source>
        <dbReference type="Google" id="ProtNLM"/>
    </source>
</evidence>
<name>A0A444YQE5_ARAHY</name>
<dbReference type="EMBL" id="SDMP01000016">
    <property type="protein sequence ID" value="RYR04127.1"/>
    <property type="molecule type" value="Genomic_DNA"/>
</dbReference>
<reference evidence="8 9" key="1">
    <citation type="submission" date="2019-01" db="EMBL/GenBank/DDBJ databases">
        <title>Sequencing of cultivated peanut Arachis hypogaea provides insights into genome evolution and oil improvement.</title>
        <authorList>
            <person name="Chen X."/>
        </authorList>
    </citation>
    <scope>NUCLEOTIDE SEQUENCE [LARGE SCALE GENOMIC DNA]</scope>
    <source>
        <strain evidence="9">cv. Fuhuasheng</strain>
        <tissue evidence="8">Leaves</tissue>
    </source>
</reference>
<dbReference type="Proteomes" id="UP000289738">
    <property type="component" value="Chromosome B06"/>
</dbReference>
<keyword evidence="2" id="KW-0547">Nucleotide-binding</keyword>
<feature type="region of interest" description="Disordered" evidence="5">
    <location>
        <begin position="259"/>
        <end position="278"/>
    </location>
</feature>
<dbReference type="SUPFAM" id="SSF52540">
    <property type="entry name" value="P-loop containing nucleoside triphosphate hydrolases"/>
    <property type="match status" value="1"/>
</dbReference>